<protein>
    <submittedName>
        <fullName evidence="2">Uncharacterized protein</fullName>
    </submittedName>
</protein>
<keyword evidence="3" id="KW-1185">Reference proteome</keyword>
<dbReference type="KEGG" id="ock:EXM22_02665"/>
<name>A0A5C1QKA0_9SPIO</name>
<organism evidence="2 3">
    <name type="scientific">Oceanispirochaeta crateris</name>
    <dbReference type="NCBI Taxonomy" id="2518645"/>
    <lineage>
        <taxon>Bacteria</taxon>
        <taxon>Pseudomonadati</taxon>
        <taxon>Spirochaetota</taxon>
        <taxon>Spirochaetia</taxon>
        <taxon>Spirochaetales</taxon>
        <taxon>Spirochaetaceae</taxon>
        <taxon>Oceanispirochaeta</taxon>
    </lineage>
</organism>
<dbReference type="OrthoDB" id="362180at2"/>
<accession>A0A5C1QKA0</accession>
<feature type="chain" id="PRO_5022727799" evidence="1">
    <location>
        <begin position="23"/>
        <end position="169"/>
    </location>
</feature>
<gene>
    <name evidence="2" type="ORF">EXM22_02665</name>
</gene>
<dbReference type="AlphaFoldDB" id="A0A5C1QKA0"/>
<sequence length="169" mass="19358">MKKMILISSLLCLFFSSLSLFAQTEGAALTEVPDARELTARENLILLTDYLGMSLEEAVEKMGMPDSLFSVRGPSEGQDSVVFLYEKSLSLYWADRHVWQLRVDKEFFSTDMPLFFGMSREESVRLLGPPDLEKEDFSIYKLPQRGYPVACALYFDEGLADLYIYRSDF</sequence>
<dbReference type="RefSeq" id="WP_149485028.1">
    <property type="nucleotide sequence ID" value="NZ_CP036150.1"/>
</dbReference>
<dbReference type="EMBL" id="CP036150">
    <property type="protein sequence ID" value="QEN06946.1"/>
    <property type="molecule type" value="Genomic_DNA"/>
</dbReference>
<evidence type="ECO:0000256" key="1">
    <source>
        <dbReference type="SAM" id="SignalP"/>
    </source>
</evidence>
<feature type="signal peptide" evidence="1">
    <location>
        <begin position="1"/>
        <end position="22"/>
    </location>
</feature>
<dbReference type="Proteomes" id="UP000324209">
    <property type="component" value="Chromosome"/>
</dbReference>
<proteinExistence type="predicted"/>
<reference evidence="2 3" key="1">
    <citation type="submission" date="2019-02" db="EMBL/GenBank/DDBJ databases">
        <title>Complete Genome Sequence and Methylome Analysis of free living Spirochaetas.</title>
        <authorList>
            <person name="Fomenkov A."/>
            <person name="Dubinina G."/>
            <person name="Leshcheva N."/>
            <person name="Mikheeva N."/>
            <person name="Grabovich M."/>
            <person name="Vincze T."/>
            <person name="Roberts R.J."/>
        </authorList>
    </citation>
    <scope>NUCLEOTIDE SEQUENCE [LARGE SCALE GENOMIC DNA]</scope>
    <source>
        <strain evidence="2 3">K2</strain>
    </source>
</reference>
<evidence type="ECO:0000313" key="3">
    <source>
        <dbReference type="Proteomes" id="UP000324209"/>
    </source>
</evidence>
<keyword evidence="1" id="KW-0732">Signal</keyword>
<evidence type="ECO:0000313" key="2">
    <source>
        <dbReference type="EMBL" id="QEN06946.1"/>
    </source>
</evidence>